<gene>
    <name evidence="1" type="ORF">WMSIL1_LOCUS8456</name>
</gene>
<sequence length="128" mass="14263">MFGDQNTAGREIIFAPNKCQIVRSDVRPERTKGREQACDRPWESLIRVLSQRTEILALQRSAPNNHQAVLIGTEIAEIPKSEVSPGFTTSNSSYKSNSISIGGVTFLTNDSRLRVRDQNTSQKESQIS</sequence>
<keyword evidence="2" id="KW-1185">Reference proteome</keyword>
<dbReference type="Proteomes" id="UP000321570">
    <property type="component" value="Unassembled WGS sequence"/>
</dbReference>
<organism evidence="1 2">
    <name type="scientific">Hymenolepis diminuta</name>
    <name type="common">Rat tapeworm</name>
    <dbReference type="NCBI Taxonomy" id="6216"/>
    <lineage>
        <taxon>Eukaryota</taxon>
        <taxon>Metazoa</taxon>
        <taxon>Spiralia</taxon>
        <taxon>Lophotrochozoa</taxon>
        <taxon>Platyhelminthes</taxon>
        <taxon>Cestoda</taxon>
        <taxon>Eucestoda</taxon>
        <taxon>Cyclophyllidea</taxon>
        <taxon>Hymenolepididae</taxon>
        <taxon>Hymenolepis</taxon>
    </lineage>
</organism>
<reference evidence="1 2" key="1">
    <citation type="submission" date="2019-07" db="EMBL/GenBank/DDBJ databases">
        <authorList>
            <person name="Jastrzebski P J."/>
            <person name="Paukszto L."/>
            <person name="Jastrzebski P J."/>
        </authorList>
    </citation>
    <scope>NUCLEOTIDE SEQUENCE [LARGE SCALE GENOMIC DNA]</scope>
    <source>
        <strain evidence="1 2">WMS-il1</strain>
    </source>
</reference>
<name>A0A564YQW6_HYMDI</name>
<evidence type="ECO:0000313" key="2">
    <source>
        <dbReference type="Proteomes" id="UP000321570"/>
    </source>
</evidence>
<dbReference type="EMBL" id="CABIJS010000333">
    <property type="protein sequence ID" value="VUZ49605.1"/>
    <property type="molecule type" value="Genomic_DNA"/>
</dbReference>
<protein>
    <submittedName>
        <fullName evidence="1">Uncharacterized protein</fullName>
    </submittedName>
</protein>
<evidence type="ECO:0000313" key="1">
    <source>
        <dbReference type="EMBL" id="VUZ49605.1"/>
    </source>
</evidence>
<accession>A0A564YQW6</accession>
<proteinExistence type="predicted"/>
<dbReference type="AlphaFoldDB" id="A0A564YQW6"/>